<dbReference type="AlphaFoldDB" id="A0A916RLJ4"/>
<evidence type="ECO:0000256" key="11">
    <source>
        <dbReference type="SAM" id="Phobius"/>
    </source>
</evidence>
<evidence type="ECO:0000256" key="8">
    <source>
        <dbReference type="ARBA" id="ARBA00022692"/>
    </source>
</evidence>
<evidence type="ECO:0000256" key="2">
    <source>
        <dbReference type="ARBA" id="ARBA00004429"/>
    </source>
</evidence>
<comment type="function">
    <text evidence="1">Intake of glucose and galactose.</text>
</comment>
<feature type="transmembrane region" description="Helical" evidence="11">
    <location>
        <begin position="254"/>
        <end position="277"/>
    </location>
</feature>
<sequence>MAIGVSAPSGTQHSGSQHTDYRAMSIATTLFFMWGFLTCLNDILIPHLKSIFDLNYAQAMLVQFCFFSAYFVFALPSGKLVEWRGYAQSMVIGVLVMAAGAFLFLPAAAAASFGLFLAALVILAAGITLLQVAANPYVAHLGPPETASARLNLAQAFNSFGTFIAPFFGSALILTATQVSPQTMKSFSAAALETYRTAQASSVRLPYLGIGLALVLLAIALALVKLPPMDFTRDIRPGELVENVAHESIWKHPVLIAAAVGIFVYVGAEVSIGSFLVNYFALPDIANFTEKTAAKYVSLYWGGAMVGRFVGSWLLTKVRTSTVLALAAVVAGLLVVVSILTHGPTAMWAILAVGLFNSVMFPSIFTVGLAGLGPLTSKGSSLMVQAIVGGALIPLGEGHLADKIGVHHAFVIPVVCYVYIALFGYFGGRRAEREVEEIEAAQAAAH</sequence>
<keyword evidence="14" id="KW-1185">Reference proteome</keyword>
<evidence type="ECO:0000256" key="1">
    <source>
        <dbReference type="ARBA" id="ARBA00003321"/>
    </source>
</evidence>
<dbReference type="GO" id="GO:0055056">
    <property type="term" value="F:D-glucose transmembrane transporter activity"/>
    <property type="evidence" value="ECO:0007669"/>
    <property type="project" value="InterPro"/>
</dbReference>
<gene>
    <name evidence="13" type="primary">fucP</name>
    <name evidence="13" type="ORF">GCM10011507_09020</name>
</gene>
<dbReference type="InterPro" id="IPR020846">
    <property type="entry name" value="MFS_dom"/>
</dbReference>
<feature type="transmembrane region" description="Helical" evidence="11">
    <location>
        <begin position="297"/>
        <end position="316"/>
    </location>
</feature>
<feature type="transmembrane region" description="Helical" evidence="11">
    <location>
        <begin position="406"/>
        <end position="426"/>
    </location>
</feature>
<evidence type="ECO:0000256" key="6">
    <source>
        <dbReference type="ARBA" id="ARBA00022519"/>
    </source>
</evidence>
<feature type="transmembrane region" description="Helical" evidence="11">
    <location>
        <begin position="346"/>
        <end position="370"/>
    </location>
</feature>
<protein>
    <submittedName>
        <fullName evidence="13">MFS transporter</fullName>
    </submittedName>
</protein>
<keyword evidence="7" id="KW-0762">Sugar transport</keyword>
<feature type="transmembrane region" description="Helical" evidence="11">
    <location>
        <begin position="23"/>
        <end position="44"/>
    </location>
</feature>
<dbReference type="PANTHER" id="PTHR43702:SF3">
    <property type="entry name" value="PROTEIN TSGA"/>
    <property type="match status" value="1"/>
</dbReference>
<reference evidence="13" key="1">
    <citation type="journal article" date="2014" name="Int. J. Syst. Evol. Microbiol.">
        <title>Complete genome sequence of Corynebacterium casei LMG S-19264T (=DSM 44701T), isolated from a smear-ripened cheese.</title>
        <authorList>
            <consortium name="US DOE Joint Genome Institute (JGI-PGF)"/>
            <person name="Walter F."/>
            <person name="Albersmeier A."/>
            <person name="Kalinowski J."/>
            <person name="Ruckert C."/>
        </authorList>
    </citation>
    <scope>NUCLEOTIDE SEQUENCE</scope>
    <source>
        <strain evidence="13">CGMCC 1.15447</strain>
    </source>
</reference>
<feature type="transmembrane region" description="Helical" evidence="11">
    <location>
        <begin position="85"/>
        <end position="105"/>
    </location>
</feature>
<accession>A0A916RLJ4</accession>
<feature type="transmembrane region" description="Helical" evidence="11">
    <location>
        <begin position="112"/>
        <end position="134"/>
    </location>
</feature>
<evidence type="ECO:0000256" key="10">
    <source>
        <dbReference type="ARBA" id="ARBA00023136"/>
    </source>
</evidence>
<dbReference type="SUPFAM" id="SSF103473">
    <property type="entry name" value="MFS general substrate transporter"/>
    <property type="match status" value="1"/>
</dbReference>
<keyword evidence="5" id="KW-1003">Cell membrane</keyword>
<keyword evidence="10 11" id="KW-0472">Membrane</keyword>
<dbReference type="InterPro" id="IPR050375">
    <property type="entry name" value="MFS_TsgA-like"/>
</dbReference>
<evidence type="ECO:0000256" key="9">
    <source>
        <dbReference type="ARBA" id="ARBA00022989"/>
    </source>
</evidence>
<evidence type="ECO:0000256" key="4">
    <source>
        <dbReference type="ARBA" id="ARBA00022448"/>
    </source>
</evidence>
<name>A0A916RLJ4_9BACT</name>
<dbReference type="Gene3D" id="1.20.1250.20">
    <property type="entry name" value="MFS general substrate transporter like domains"/>
    <property type="match status" value="2"/>
</dbReference>
<dbReference type="Pfam" id="PF07690">
    <property type="entry name" value="MFS_1"/>
    <property type="match status" value="1"/>
</dbReference>
<keyword evidence="6" id="KW-0997">Cell inner membrane</keyword>
<dbReference type="Proteomes" id="UP000648801">
    <property type="component" value="Unassembled WGS sequence"/>
</dbReference>
<proteinExistence type="inferred from homology"/>
<dbReference type="CDD" id="cd17394">
    <property type="entry name" value="MFS_FucP_like"/>
    <property type="match status" value="1"/>
</dbReference>
<dbReference type="RefSeq" id="WP_188758092.1">
    <property type="nucleotide sequence ID" value="NZ_BMJB01000001.1"/>
</dbReference>
<keyword evidence="8 11" id="KW-0812">Transmembrane</keyword>
<dbReference type="InterPro" id="IPR005964">
    <property type="entry name" value="Glc/Gal_transptr_bac"/>
</dbReference>
<feature type="transmembrane region" description="Helical" evidence="11">
    <location>
        <begin position="323"/>
        <end position="340"/>
    </location>
</feature>
<feature type="transmembrane region" description="Helical" evidence="11">
    <location>
        <begin position="205"/>
        <end position="226"/>
    </location>
</feature>
<keyword evidence="9 11" id="KW-1133">Transmembrane helix</keyword>
<evidence type="ECO:0000313" key="13">
    <source>
        <dbReference type="EMBL" id="GGA59725.1"/>
    </source>
</evidence>
<dbReference type="GO" id="GO:0005886">
    <property type="term" value="C:plasma membrane"/>
    <property type="evidence" value="ECO:0007669"/>
    <property type="project" value="UniProtKB-SubCell"/>
</dbReference>
<evidence type="ECO:0000313" key="14">
    <source>
        <dbReference type="Proteomes" id="UP000648801"/>
    </source>
</evidence>
<dbReference type="InterPro" id="IPR011701">
    <property type="entry name" value="MFS"/>
</dbReference>
<evidence type="ECO:0000256" key="7">
    <source>
        <dbReference type="ARBA" id="ARBA00022597"/>
    </source>
</evidence>
<evidence type="ECO:0000256" key="3">
    <source>
        <dbReference type="ARBA" id="ARBA00009120"/>
    </source>
</evidence>
<dbReference type="GO" id="GO:0005354">
    <property type="term" value="F:galactose transmembrane transporter activity"/>
    <property type="evidence" value="ECO:0007669"/>
    <property type="project" value="InterPro"/>
</dbReference>
<feature type="transmembrane region" description="Helical" evidence="11">
    <location>
        <begin position="56"/>
        <end position="73"/>
    </location>
</feature>
<dbReference type="PROSITE" id="PS50850">
    <property type="entry name" value="MFS"/>
    <property type="match status" value="1"/>
</dbReference>
<comment type="similarity">
    <text evidence="3">Belongs to the major facilitator superfamily. FHS transporter (TC 2.A.1.7) family.</text>
</comment>
<dbReference type="NCBIfam" id="TIGR01272">
    <property type="entry name" value="gluP"/>
    <property type="match status" value="1"/>
</dbReference>
<dbReference type="EMBL" id="BMJB01000001">
    <property type="protein sequence ID" value="GGA59725.1"/>
    <property type="molecule type" value="Genomic_DNA"/>
</dbReference>
<evidence type="ECO:0000259" key="12">
    <source>
        <dbReference type="PROSITE" id="PS50850"/>
    </source>
</evidence>
<dbReference type="GO" id="GO:1904659">
    <property type="term" value="P:D-glucose transmembrane transport"/>
    <property type="evidence" value="ECO:0007669"/>
    <property type="project" value="InterPro"/>
</dbReference>
<keyword evidence="4" id="KW-0813">Transport</keyword>
<feature type="domain" description="Major facilitator superfamily (MFS) profile" evidence="12">
    <location>
        <begin position="23"/>
        <end position="432"/>
    </location>
</feature>
<dbReference type="PANTHER" id="PTHR43702">
    <property type="entry name" value="L-FUCOSE-PROTON SYMPORTER"/>
    <property type="match status" value="1"/>
</dbReference>
<comment type="caution">
    <text evidence="13">The sequence shown here is derived from an EMBL/GenBank/DDBJ whole genome shotgun (WGS) entry which is preliminary data.</text>
</comment>
<organism evidence="13 14">
    <name type="scientific">Edaphobacter acidisoli</name>
    <dbReference type="NCBI Taxonomy" id="2040573"/>
    <lineage>
        <taxon>Bacteria</taxon>
        <taxon>Pseudomonadati</taxon>
        <taxon>Acidobacteriota</taxon>
        <taxon>Terriglobia</taxon>
        <taxon>Terriglobales</taxon>
        <taxon>Acidobacteriaceae</taxon>
        <taxon>Edaphobacter</taxon>
    </lineage>
</organism>
<evidence type="ECO:0000256" key="5">
    <source>
        <dbReference type="ARBA" id="ARBA00022475"/>
    </source>
</evidence>
<dbReference type="InterPro" id="IPR036259">
    <property type="entry name" value="MFS_trans_sf"/>
</dbReference>
<comment type="subcellular location">
    <subcellularLocation>
        <location evidence="2">Cell inner membrane</location>
        <topology evidence="2">Multi-pass membrane protein</topology>
    </subcellularLocation>
</comment>
<reference evidence="13" key="2">
    <citation type="submission" date="2020-09" db="EMBL/GenBank/DDBJ databases">
        <authorList>
            <person name="Sun Q."/>
            <person name="Zhou Y."/>
        </authorList>
    </citation>
    <scope>NUCLEOTIDE SEQUENCE</scope>
    <source>
        <strain evidence="13">CGMCC 1.15447</strain>
    </source>
</reference>